<proteinExistence type="predicted"/>
<evidence type="ECO:0000313" key="1">
    <source>
        <dbReference type="EMBL" id="TDP71717.1"/>
    </source>
</evidence>
<dbReference type="InterPro" id="IPR017495">
    <property type="entry name" value="PuhC"/>
</dbReference>
<dbReference type="Proteomes" id="UP000295361">
    <property type="component" value="Unassembled WGS sequence"/>
</dbReference>
<dbReference type="AlphaFoldDB" id="A0A4V3CTG5"/>
<organism evidence="1 2">
    <name type="scientific">Roseateles toxinivorans</name>
    <dbReference type="NCBI Taxonomy" id="270368"/>
    <lineage>
        <taxon>Bacteria</taxon>
        <taxon>Pseudomonadati</taxon>
        <taxon>Pseudomonadota</taxon>
        <taxon>Betaproteobacteria</taxon>
        <taxon>Burkholderiales</taxon>
        <taxon>Sphaerotilaceae</taxon>
        <taxon>Roseateles</taxon>
    </lineage>
</organism>
<dbReference type="NCBIfam" id="TIGR03054">
    <property type="entry name" value="photo_alph_chp1"/>
    <property type="match status" value="1"/>
</dbReference>
<protein>
    <submittedName>
        <fullName evidence="1">Putative photosynthetic complex assembly protein</fullName>
    </submittedName>
</protein>
<dbReference type="RefSeq" id="WP_133701473.1">
    <property type="nucleotide sequence ID" value="NZ_SNXS01000003.1"/>
</dbReference>
<comment type="caution">
    <text evidence="1">The sequence shown here is derived from an EMBL/GenBank/DDBJ whole genome shotgun (WGS) entry which is preliminary data.</text>
</comment>
<evidence type="ECO:0000313" key="2">
    <source>
        <dbReference type="Proteomes" id="UP000295361"/>
    </source>
</evidence>
<dbReference type="OrthoDB" id="8563737at2"/>
<dbReference type="EMBL" id="SNXS01000003">
    <property type="protein sequence ID" value="TDP71717.1"/>
    <property type="molecule type" value="Genomic_DNA"/>
</dbReference>
<reference evidence="1 2" key="1">
    <citation type="submission" date="2019-03" db="EMBL/GenBank/DDBJ databases">
        <title>Genomic Encyclopedia of Type Strains, Phase IV (KMG-IV): sequencing the most valuable type-strain genomes for metagenomic binning, comparative biology and taxonomic classification.</title>
        <authorList>
            <person name="Goeker M."/>
        </authorList>
    </citation>
    <scope>NUCLEOTIDE SEQUENCE [LARGE SCALE GENOMIC DNA]</scope>
    <source>
        <strain evidence="1 2">DSM 16998</strain>
    </source>
</reference>
<gene>
    <name evidence="1" type="ORF">DES47_103700</name>
</gene>
<name>A0A4V3CTG5_9BURK</name>
<keyword evidence="2" id="KW-1185">Reference proteome</keyword>
<dbReference type="InParanoid" id="A0A4V3CTG5"/>
<accession>A0A4V3CTG5</accession>
<sequence>MNPSLNSNLPKLPLAAMAALVLVSLVSVSAVRLGGLSAVQQADAATVSTLSLRFQDHDDGSIAVLDAASGAVLDTVAPGTNGFLRSTMRGLVRERKRQGLGPETPFQLLGRADGRLTLQDPGTGRRIDLESFGPSNSAVFAKLMQPHTQNQAGVSHEQPR</sequence>